<feature type="region of interest" description="Disordered" evidence="1">
    <location>
        <begin position="192"/>
        <end position="219"/>
    </location>
</feature>
<reference evidence="3" key="1">
    <citation type="submission" date="2018-11" db="EMBL/GenBank/DDBJ databases">
        <authorList>
            <person name="Grassa J C."/>
        </authorList>
    </citation>
    <scope>NUCLEOTIDE SEQUENCE [LARGE SCALE GENOMIC DNA]</scope>
</reference>
<name>A0A803PQE3_CANSA</name>
<feature type="region of interest" description="Disordered" evidence="1">
    <location>
        <begin position="462"/>
        <end position="504"/>
    </location>
</feature>
<dbReference type="InterPro" id="IPR036397">
    <property type="entry name" value="RNaseH_sf"/>
</dbReference>
<dbReference type="Gramene" id="evm.model.05.432">
    <property type="protein sequence ID" value="cds.evm.model.05.432"/>
    <property type="gene ID" value="evm.TU.05.432"/>
</dbReference>
<dbReference type="SUPFAM" id="SSF53098">
    <property type="entry name" value="Ribonuclease H-like"/>
    <property type="match status" value="1"/>
</dbReference>
<dbReference type="Pfam" id="PF25597">
    <property type="entry name" value="SH3_retrovirus"/>
    <property type="match status" value="1"/>
</dbReference>
<feature type="compositionally biased region" description="Basic residues" evidence="1">
    <location>
        <begin position="210"/>
        <end position="219"/>
    </location>
</feature>
<dbReference type="Gene3D" id="3.30.420.10">
    <property type="entry name" value="Ribonuclease H-like superfamily/Ribonuclease H"/>
    <property type="match status" value="1"/>
</dbReference>
<feature type="domain" description="Retroviral polymerase SH3-like" evidence="2">
    <location>
        <begin position="394"/>
        <end position="451"/>
    </location>
</feature>
<evidence type="ECO:0000313" key="3">
    <source>
        <dbReference type="EnsemblPlants" id="cds.evm.model.05.432"/>
    </source>
</evidence>
<dbReference type="EnsemblPlants" id="evm.model.05.432">
    <property type="protein sequence ID" value="cds.evm.model.05.432"/>
    <property type="gene ID" value="evm.TU.05.432"/>
</dbReference>
<dbReference type="GO" id="GO:0003676">
    <property type="term" value="F:nucleic acid binding"/>
    <property type="evidence" value="ECO:0007669"/>
    <property type="project" value="InterPro"/>
</dbReference>
<evidence type="ECO:0000259" key="2">
    <source>
        <dbReference type="Pfam" id="PF25597"/>
    </source>
</evidence>
<dbReference type="InterPro" id="IPR057670">
    <property type="entry name" value="SH3_retrovirus"/>
</dbReference>
<dbReference type="InterPro" id="IPR012337">
    <property type="entry name" value="RNaseH-like_sf"/>
</dbReference>
<dbReference type="EMBL" id="UZAU01000425">
    <property type="status" value="NOT_ANNOTATED_CDS"/>
    <property type="molecule type" value="Genomic_DNA"/>
</dbReference>
<dbReference type="AlphaFoldDB" id="A0A803PQE3"/>
<accession>A0A803PQE3</accession>
<feature type="compositionally biased region" description="Polar residues" evidence="1">
    <location>
        <begin position="192"/>
        <end position="209"/>
    </location>
</feature>
<proteinExistence type="predicted"/>
<feature type="compositionally biased region" description="Low complexity" evidence="1">
    <location>
        <begin position="469"/>
        <end position="481"/>
    </location>
</feature>
<dbReference type="Proteomes" id="UP000596661">
    <property type="component" value="Chromosome 5"/>
</dbReference>
<evidence type="ECO:0000256" key="1">
    <source>
        <dbReference type="SAM" id="MobiDB-lite"/>
    </source>
</evidence>
<reference evidence="3" key="2">
    <citation type="submission" date="2021-03" db="UniProtKB">
        <authorList>
            <consortium name="EnsemblPlants"/>
        </authorList>
    </citation>
    <scope>IDENTIFICATION</scope>
</reference>
<dbReference type="PANTHER" id="PTHR34222">
    <property type="entry name" value="GAG_PRE-INTEGRS DOMAIN-CONTAINING PROTEIN"/>
    <property type="match status" value="1"/>
</dbReference>
<organism evidence="3 4">
    <name type="scientific">Cannabis sativa</name>
    <name type="common">Hemp</name>
    <name type="synonym">Marijuana</name>
    <dbReference type="NCBI Taxonomy" id="3483"/>
    <lineage>
        <taxon>Eukaryota</taxon>
        <taxon>Viridiplantae</taxon>
        <taxon>Streptophyta</taxon>
        <taxon>Embryophyta</taxon>
        <taxon>Tracheophyta</taxon>
        <taxon>Spermatophyta</taxon>
        <taxon>Magnoliopsida</taxon>
        <taxon>eudicotyledons</taxon>
        <taxon>Gunneridae</taxon>
        <taxon>Pentapetalae</taxon>
        <taxon>rosids</taxon>
        <taxon>fabids</taxon>
        <taxon>Rosales</taxon>
        <taxon>Cannabaceae</taxon>
        <taxon>Cannabis</taxon>
    </lineage>
</organism>
<dbReference type="OMA" id="RIKELWH"/>
<dbReference type="PANTHER" id="PTHR34222:SF99">
    <property type="entry name" value="PROTEIN, PUTATIVE-RELATED"/>
    <property type="match status" value="1"/>
</dbReference>
<evidence type="ECO:0000313" key="4">
    <source>
        <dbReference type="Proteomes" id="UP000596661"/>
    </source>
</evidence>
<protein>
    <recommendedName>
        <fullName evidence="2">Retroviral polymerase SH3-like domain-containing protein</fullName>
    </recommendedName>
</protein>
<keyword evidence="4" id="KW-1185">Reference proteome</keyword>
<feature type="compositionally biased region" description="Polar residues" evidence="1">
    <location>
        <begin position="482"/>
        <end position="502"/>
    </location>
</feature>
<sequence length="518" mass="58670">MCSKLILKNPVVDASTAPPPLNTFAGTLPQFAPPIPGPRSDSIERPAYEDVRSLYYLSNVDHPVLNNRLNQGNGPQIFELNESLTYFHQGEESVSSYFTKLTTMWDEINQLRPRINCTCAAAAQSQDHINHDQVLQFLKGLNESYHAIRDQILLLDPCPSLNKVFSMVIHQERQRTLGHRPPPPITVAANHTSNTTPAPDTNPMANQSSKNKRARPHCTHCQKPGHYKDKCYFLHGFPPGYGKPRNNDKTTPHNRKKLMELPHLEQLISMLTHQLQPTNDASTSDGPTINNFTDNAKELTLNTFYAQQGTTNFHSCVDRPQQNAVVERKHHHILNVARALAFQSNLPLPYWSYMVKTAVYLLNRTPSVLLKDRTSFELLHKKPPEYAHLRNFGCLAYASNIQIPHKLAPRAKACIFIGYPNHMKAYTLLDIETKHIFHSRDVIFYESIYSLQGTTHNPHIDNFFSSHTSNNDQQSSNAASQPTSITPPQSFTNRQQQNQGEQSKPLLIYMITTVPHLA</sequence>